<organism evidence="1 2">
    <name type="scientific">Ewingella americana (strain ATCC 33852 / DSM 4580 / CCUG 14506 / JCM 5911 / LMG 7869 / NCTC 12157 / CDC 1468-78)</name>
    <dbReference type="NCBI Taxonomy" id="910964"/>
    <lineage>
        <taxon>Bacteria</taxon>
        <taxon>Pseudomonadati</taxon>
        <taxon>Pseudomonadota</taxon>
        <taxon>Gammaproteobacteria</taxon>
        <taxon>Enterobacterales</taxon>
        <taxon>Yersiniaceae</taxon>
        <taxon>Ewingella</taxon>
    </lineage>
</organism>
<dbReference type="EMBL" id="JMPJ01000039">
    <property type="protein sequence ID" value="KFC83120.1"/>
    <property type="molecule type" value="Genomic_DNA"/>
</dbReference>
<dbReference type="GeneID" id="78379736"/>
<dbReference type="eggNOG" id="COG4641">
    <property type="taxonomic scope" value="Bacteria"/>
</dbReference>
<dbReference type="STRING" id="910964.GEAM_1390"/>
<dbReference type="OrthoDB" id="3251881at2"/>
<protein>
    <submittedName>
        <fullName evidence="1">Uncharacterized protein</fullName>
    </submittedName>
</protein>
<accession>A0A085GHC5</accession>
<evidence type="ECO:0000313" key="1">
    <source>
        <dbReference type="EMBL" id="KFC83120.1"/>
    </source>
</evidence>
<dbReference type="AlphaFoldDB" id="A0A085GHC5"/>
<evidence type="ECO:0000313" key="2">
    <source>
        <dbReference type="Proteomes" id="UP000028640"/>
    </source>
</evidence>
<dbReference type="RefSeq" id="WP_034789898.1">
    <property type="nucleotide sequence ID" value="NZ_JMPJ01000039.1"/>
</dbReference>
<sequence>MSYLKNKRVVLFSPKFFDYPAHIINELHQKGAIVEFFDERPFTSTIGKILLRLNVSILISYFVKKYYESKLNKIKSFNPDFVFFLNPESIRIEMLRHYKESLPRCKFLFYMWDSFNNKKYSVNYIKYADEFFTFDKNDAKTFDVHHLALFYASDYEQLRQVKSDLEYDLCFIGTVHSHRIEILNILAGKVSGKNYIFLYCPSKLLFFLKKILTREFDNISYKQVSFEPIKKDQLLKVISRSKCIIDISHPAQNGLTMRTIEMLGAGKKIATTNANIACYDFFNPNMHYIIRYPVKPIPPDFINIHFESNKSQDSYSLSCWLDSIFRKNSET</sequence>
<proteinExistence type="predicted"/>
<gene>
    <name evidence="1" type="ORF">GEAM_1390</name>
</gene>
<reference evidence="1 2" key="1">
    <citation type="submission" date="2014-05" db="EMBL/GenBank/DDBJ databases">
        <title>ATOL: Assembling a taxonomically balanced genome-scale reconstruction of the evolutionary history of the Enterobacteriaceae.</title>
        <authorList>
            <person name="Plunkett G.III."/>
            <person name="Neeno-Eckwall E.C."/>
            <person name="Glasner J.D."/>
            <person name="Perna N.T."/>
        </authorList>
    </citation>
    <scope>NUCLEOTIDE SEQUENCE [LARGE SCALE GENOMIC DNA]</scope>
    <source>
        <strain evidence="1 2">ATCC 33852</strain>
    </source>
</reference>
<dbReference type="Proteomes" id="UP000028640">
    <property type="component" value="Unassembled WGS sequence"/>
</dbReference>
<keyword evidence="2" id="KW-1185">Reference proteome</keyword>
<comment type="caution">
    <text evidence="1">The sequence shown here is derived from an EMBL/GenBank/DDBJ whole genome shotgun (WGS) entry which is preliminary data.</text>
</comment>
<name>A0A085GHC5_EWIA3</name>